<dbReference type="EMBL" id="MU154596">
    <property type="protein sequence ID" value="KAF9492780.1"/>
    <property type="molecule type" value="Genomic_DNA"/>
</dbReference>
<comment type="caution">
    <text evidence="1">The sequence shown here is derived from an EMBL/GenBank/DDBJ whole genome shotgun (WGS) entry which is preliminary data.</text>
</comment>
<gene>
    <name evidence="1" type="ORF">BDN71DRAFT_1173199</name>
</gene>
<dbReference type="Proteomes" id="UP000807025">
    <property type="component" value="Unassembled WGS sequence"/>
</dbReference>
<dbReference type="AlphaFoldDB" id="A0A9P5ZU73"/>
<proteinExistence type="predicted"/>
<evidence type="ECO:0000313" key="1">
    <source>
        <dbReference type="EMBL" id="KAF9492780.1"/>
    </source>
</evidence>
<keyword evidence="2" id="KW-1185">Reference proteome</keyword>
<name>A0A9P5ZU73_PLEER</name>
<reference evidence="1" key="1">
    <citation type="submission" date="2020-11" db="EMBL/GenBank/DDBJ databases">
        <authorList>
            <consortium name="DOE Joint Genome Institute"/>
            <person name="Ahrendt S."/>
            <person name="Riley R."/>
            <person name="Andreopoulos W."/>
            <person name="Labutti K."/>
            <person name="Pangilinan J."/>
            <person name="Ruiz-Duenas F.J."/>
            <person name="Barrasa J.M."/>
            <person name="Sanchez-Garcia M."/>
            <person name="Camarero S."/>
            <person name="Miyauchi S."/>
            <person name="Serrano A."/>
            <person name="Linde D."/>
            <person name="Babiker R."/>
            <person name="Drula E."/>
            <person name="Ayuso-Fernandez I."/>
            <person name="Pacheco R."/>
            <person name="Padilla G."/>
            <person name="Ferreira P."/>
            <person name="Barriuso J."/>
            <person name="Kellner H."/>
            <person name="Castanera R."/>
            <person name="Alfaro M."/>
            <person name="Ramirez L."/>
            <person name="Pisabarro A.G."/>
            <person name="Kuo A."/>
            <person name="Tritt A."/>
            <person name="Lipzen A."/>
            <person name="He G."/>
            <person name="Yan M."/>
            <person name="Ng V."/>
            <person name="Cullen D."/>
            <person name="Martin F."/>
            <person name="Rosso M.-N."/>
            <person name="Henrissat B."/>
            <person name="Hibbett D."/>
            <person name="Martinez A.T."/>
            <person name="Grigoriev I.V."/>
        </authorList>
    </citation>
    <scope>NUCLEOTIDE SEQUENCE</scope>
    <source>
        <strain evidence="1">ATCC 90797</strain>
    </source>
</reference>
<evidence type="ECO:0000313" key="2">
    <source>
        <dbReference type="Proteomes" id="UP000807025"/>
    </source>
</evidence>
<protein>
    <submittedName>
        <fullName evidence="1">Uncharacterized protein</fullName>
    </submittedName>
</protein>
<organism evidence="1 2">
    <name type="scientific">Pleurotus eryngii</name>
    <name type="common">Boletus of the steppes</name>
    <dbReference type="NCBI Taxonomy" id="5323"/>
    <lineage>
        <taxon>Eukaryota</taxon>
        <taxon>Fungi</taxon>
        <taxon>Dikarya</taxon>
        <taxon>Basidiomycota</taxon>
        <taxon>Agaricomycotina</taxon>
        <taxon>Agaricomycetes</taxon>
        <taxon>Agaricomycetidae</taxon>
        <taxon>Agaricales</taxon>
        <taxon>Pleurotineae</taxon>
        <taxon>Pleurotaceae</taxon>
        <taxon>Pleurotus</taxon>
    </lineage>
</organism>
<accession>A0A9P5ZU73</accession>
<sequence>MTSITEGVNASRLADSVSLFAGYAASFLVHGGDACRHPTFCQATPAYTSRLGLGMLDMQYTRIEPAHQCRPRMPTNELRGSSAQRANVQPRPQRVRQHRCATLGIAQRCLACRFRSVGLTARLTRGAPPLSGHLHQLASPVRRSDNVPAACGAGSARRAPWLGWGWVPAGAIPSSALVFGRGW</sequence>